<organism evidence="1">
    <name type="scientific">Opuntia streptacantha</name>
    <name type="common">Prickly pear cactus</name>
    <name type="synonym">Opuntia cardona</name>
    <dbReference type="NCBI Taxonomy" id="393608"/>
    <lineage>
        <taxon>Eukaryota</taxon>
        <taxon>Viridiplantae</taxon>
        <taxon>Streptophyta</taxon>
        <taxon>Embryophyta</taxon>
        <taxon>Tracheophyta</taxon>
        <taxon>Spermatophyta</taxon>
        <taxon>Magnoliopsida</taxon>
        <taxon>eudicotyledons</taxon>
        <taxon>Gunneridae</taxon>
        <taxon>Pentapetalae</taxon>
        <taxon>Caryophyllales</taxon>
        <taxon>Cactineae</taxon>
        <taxon>Cactaceae</taxon>
        <taxon>Opuntioideae</taxon>
        <taxon>Opuntia</taxon>
    </lineage>
</organism>
<evidence type="ECO:0000313" key="1">
    <source>
        <dbReference type="EMBL" id="MBA4664698.1"/>
    </source>
</evidence>
<sequence>MISLLNLAWNFSPYYTTIIHLLWKLNSDYARIIHILRNFNFYYARMAHSLQNFSSIRARIMHIFIQFTFVDSIINCFRSNFVRILNLIINGGNKGIDSLLQHDRLLDRGFAAIPNTIIDTANRIELEQQRHQGLVHLQPLFVVLLDKLHRFSLLKLLLHQVELTLNRQNLLDVLPDPKPSESLLDLERGVGFQLLRADELDRNRNHLLRLR</sequence>
<proteinExistence type="predicted"/>
<reference evidence="1" key="2">
    <citation type="submission" date="2020-07" db="EMBL/GenBank/DDBJ databases">
        <authorList>
            <person name="Vera ALvarez R."/>
            <person name="Arias-Moreno D.M."/>
            <person name="Jimenez-Jacinto V."/>
            <person name="Jimenez-Bremont J.F."/>
            <person name="Swaminathan K."/>
            <person name="Moose S.P."/>
            <person name="Guerrero-Gonzalez M.L."/>
            <person name="Marino-Ramirez L."/>
            <person name="Landsman D."/>
            <person name="Rodriguez-Kessler M."/>
            <person name="Delgado-Sanchez P."/>
        </authorList>
    </citation>
    <scope>NUCLEOTIDE SEQUENCE</scope>
    <source>
        <tissue evidence="1">Cladode</tissue>
    </source>
</reference>
<dbReference type="EMBL" id="GISG01224601">
    <property type="protein sequence ID" value="MBA4664698.1"/>
    <property type="molecule type" value="Transcribed_RNA"/>
</dbReference>
<protein>
    <submittedName>
        <fullName evidence="1">Uncharacterized protein</fullName>
    </submittedName>
</protein>
<name>A0A7C9ABZ6_OPUST</name>
<dbReference type="AlphaFoldDB" id="A0A7C9ABZ6"/>
<accession>A0A7C9ABZ6</accession>
<reference evidence="1" key="1">
    <citation type="journal article" date="2013" name="J. Plant Res.">
        <title>Effect of fungi and light on seed germination of three Opuntia species from semiarid lands of central Mexico.</title>
        <authorList>
            <person name="Delgado-Sanchez P."/>
            <person name="Jimenez-Bremont J.F."/>
            <person name="Guerrero-Gonzalez Mde L."/>
            <person name="Flores J."/>
        </authorList>
    </citation>
    <scope>NUCLEOTIDE SEQUENCE</scope>
    <source>
        <tissue evidence="1">Cladode</tissue>
    </source>
</reference>